<feature type="compositionally biased region" description="Basic and acidic residues" evidence="3">
    <location>
        <begin position="464"/>
        <end position="474"/>
    </location>
</feature>
<feature type="compositionally biased region" description="Acidic residues" evidence="3">
    <location>
        <begin position="344"/>
        <end position="360"/>
    </location>
</feature>
<feature type="compositionally biased region" description="Basic and acidic residues" evidence="3">
    <location>
        <begin position="96"/>
        <end position="108"/>
    </location>
</feature>
<evidence type="ECO:0000256" key="3">
    <source>
        <dbReference type="SAM" id="MobiDB-lite"/>
    </source>
</evidence>
<keyword evidence="6" id="KW-1185">Reference proteome</keyword>
<feature type="region of interest" description="Disordered" evidence="3">
    <location>
        <begin position="455"/>
        <end position="552"/>
    </location>
</feature>
<comment type="subcellular location">
    <subcellularLocation>
        <location evidence="1">Nucleus</location>
    </subcellularLocation>
</comment>
<dbReference type="OrthoDB" id="3366823at2759"/>
<feature type="region of interest" description="Disordered" evidence="3">
    <location>
        <begin position="162"/>
        <end position="231"/>
    </location>
</feature>
<accession>A0A8K0J6Z1</accession>
<dbReference type="Proteomes" id="UP000811619">
    <property type="component" value="Unassembled WGS sequence"/>
</dbReference>
<proteinExistence type="predicted"/>
<gene>
    <name evidence="5" type="ORF">E4U42_007335</name>
</gene>
<dbReference type="AlphaFoldDB" id="A0A8K0J6Z1"/>
<evidence type="ECO:0000313" key="5">
    <source>
        <dbReference type="EMBL" id="KAG5917205.1"/>
    </source>
</evidence>
<dbReference type="InterPro" id="IPR012916">
    <property type="entry name" value="RED_N"/>
</dbReference>
<feature type="region of interest" description="Disordered" evidence="3">
    <location>
        <begin position="1"/>
        <end position="108"/>
    </location>
</feature>
<dbReference type="PANTHER" id="PTHR12765">
    <property type="entry name" value="RED PROTEIN IK FACTOR CYTOKINE IK"/>
    <property type="match status" value="1"/>
</dbReference>
<evidence type="ECO:0000313" key="6">
    <source>
        <dbReference type="Proteomes" id="UP000811619"/>
    </source>
</evidence>
<reference evidence="5" key="1">
    <citation type="journal article" date="2020" name="bioRxiv">
        <title>Whole genome comparisons of ergot fungi reveals the divergence and evolution of species within the genus Claviceps are the result of varying mechanisms driving genome evolution and host range expansion.</title>
        <authorList>
            <person name="Wyka S.A."/>
            <person name="Mondo S.J."/>
            <person name="Liu M."/>
            <person name="Dettman J."/>
            <person name="Nalam V."/>
            <person name="Broders K.D."/>
        </authorList>
    </citation>
    <scope>NUCLEOTIDE SEQUENCE</scope>
    <source>
        <strain evidence="5">CCC 489</strain>
    </source>
</reference>
<protein>
    <recommendedName>
        <fullName evidence="4">RED-like N-terminal domain-containing protein</fullName>
    </recommendedName>
</protein>
<dbReference type="GO" id="GO:0005634">
    <property type="term" value="C:nucleus"/>
    <property type="evidence" value="ECO:0007669"/>
    <property type="project" value="UniProtKB-SubCell"/>
</dbReference>
<name>A0A8K0J6Z1_9HYPO</name>
<dbReference type="InterPro" id="IPR039896">
    <property type="entry name" value="Red-like"/>
</dbReference>
<feature type="compositionally biased region" description="Basic residues" evidence="3">
    <location>
        <begin position="522"/>
        <end position="533"/>
    </location>
</feature>
<sequence length="552" mass="60082">MNNEQFRKLMLDNSASSKSKHGPSPPGAKPVTGSALGSRQRSSIPMTPRSVAVGGSQASFAQQVAERDQSGRPPSKKFKTAAPRGVRLGQGYVDRTQGRQEMQADEREARLRTLEESYRKEEIDKDTYEKARFQIAGGDLESTHLVKGLDFKLLERVRRGEDVYNENAAAADAKTRSSEGAADVDGDGDDDDDEDDEFDQLASKDVQAPEKPTAEKQKKKGQLSTVITGKKRTRDQILAELKAARAAAKAAAEPALGDRFRKIGTTQKLGTRIERDRKGREVLIIVDADGHEKRKVRKLKPGEHGEEEGEEAAAARNNLPMPDKNAAPLGMEVPEQYRKAQEVAVEEDVGDVDIFDDVGDDYNPLAGMDDSGSGSGSGSDEDDSDKKARAEKGPTSSAAGASTDTSTAPKSKAQSSARNYFQDAKTGLISEEAARGPAMSDPAIMAAIKKAATLRRIESEDDAEARQNDKDAQERRKRLLQMAARDDDDLDMGFGTSRLEDEEDLEDHKLETWGGEGGRGGKPQRKRGPKKRKGDANSAADVLRVMEQRKKS</sequence>
<feature type="compositionally biased region" description="Polar residues" evidence="3">
    <location>
        <begin position="35"/>
        <end position="45"/>
    </location>
</feature>
<feature type="compositionally biased region" description="Acidic residues" evidence="3">
    <location>
        <begin position="182"/>
        <end position="199"/>
    </location>
</feature>
<comment type="caution">
    <text evidence="5">The sequence shown here is derived from an EMBL/GenBank/DDBJ whole genome shotgun (WGS) entry which is preliminary data.</text>
</comment>
<feature type="region of interest" description="Disordered" evidence="3">
    <location>
        <begin position="293"/>
        <end position="419"/>
    </location>
</feature>
<dbReference type="Pfam" id="PF07808">
    <property type="entry name" value="RED_N"/>
    <property type="match status" value="1"/>
</dbReference>
<feature type="compositionally biased region" description="Basic and acidic residues" evidence="3">
    <location>
        <begin position="1"/>
        <end position="10"/>
    </location>
</feature>
<evidence type="ECO:0000256" key="1">
    <source>
        <dbReference type="ARBA" id="ARBA00004123"/>
    </source>
</evidence>
<feature type="domain" description="RED-like N-terminal" evidence="4">
    <location>
        <begin position="92"/>
        <end position="211"/>
    </location>
</feature>
<evidence type="ECO:0000259" key="4">
    <source>
        <dbReference type="Pfam" id="PF07808"/>
    </source>
</evidence>
<organism evidence="5 6">
    <name type="scientific">Claviceps africana</name>
    <dbReference type="NCBI Taxonomy" id="83212"/>
    <lineage>
        <taxon>Eukaryota</taxon>
        <taxon>Fungi</taxon>
        <taxon>Dikarya</taxon>
        <taxon>Ascomycota</taxon>
        <taxon>Pezizomycotina</taxon>
        <taxon>Sordariomycetes</taxon>
        <taxon>Hypocreomycetidae</taxon>
        <taxon>Hypocreales</taxon>
        <taxon>Clavicipitaceae</taxon>
        <taxon>Claviceps</taxon>
    </lineage>
</organism>
<dbReference type="EMBL" id="SRPY01000829">
    <property type="protein sequence ID" value="KAG5917205.1"/>
    <property type="molecule type" value="Genomic_DNA"/>
</dbReference>
<evidence type="ECO:0000256" key="2">
    <source>
        <dbReference type="ARBA" id="ARBA00023242"/>
    </source>
</evidence>
<keyword evidence="2" id="KW-0539">Nucleus</keyword>
<feature type="compositionally biased region" description="Low complexity" evidence="3">
    <location>
        <begin position="395"/>
        <end position="408"/>
    </location>
</feature>